<dbReference type="Pfam" id="PF00931">
    <property type="entry name" value="NB-ARC"/>
    <property type="match status" value="1"/>
</dbReference>
<dbReference type="GO" id="GO:0043531">
    <property type="term" value="F:ADP binding"/>
    <property type="evidence" value="ECO:0007669"/>
    <property type="project" value="InterPro"/>
</dbReference>
<dbReference type="SMART" id="SM00255">
    <property type="entry name" value="TIR"/>
    <property type="match status" value="1"/>
</dbReference>
<dbReference type="SUPFAM" id="SSF52058">
    <property type="entry name" value="L domain-like"/>
    <property type="match status" value="1"/>
</dbReference>
<dbReference type="Pfam" id="PF23282">
    <property type="entry name" value="WHD_ROQ1"/>
    <property type="match status" value="1"/>
</dbReference>
<keyword evidence="3" id="KW-0611">Plant defense</keyword>
<organism evidence="5 6">
    <name type="scientific">Hibiscus syriacus</name>
    <name type="common">Rose of Sharon</name>
    <dbReference type="NCBI Taxonomy" id="106335"/>
    <lineage>
        <taxon>Eukaryota</taxon>
        <taxon>Viridiplantae</taxon>
        <taxon>Streptophyta</taxon>
        <taxon>Embryophyta</taxon>
        <taxon>Tracheophyta</taxon>
        <taxon>Spermatophyta</taxon>
        <taxon>Magnoliopsida</taxon>
        <taxon>eudicotyledons</taxon>
        <taxon>Gunneridae</taxon>
        <taxon>Pentapetalae</taxon>
        <taxon>rosids</taxon>
        <taxon>malvids</taxon>
        <taxon>Malvales</taxon>
        <taxon>Malvaceae</taxon>
        <taxon>Malvoideae</taxon>
        <taxon>Hibiscus</taxon>
    </lineage>
</organism>
<dbReference type="InterPro" id="IPR032675">
    <property type="entry name" value="LRR_dom_sf"/>
</dbReference>
<dbReference type="GO" id="GO:0006952">
    <property type="term" value="P:defense response"/>
    <property type="evidence" value="ECO:0007669"/>
    <property type="project" value="UniProtKB-KW"/>
</dbReference>
<evidence type="ECO:0000313" key="6">
    <source>
        <dbReference type="Proteomes" id="UP000436088"/>
    </source>
</evidence>
<dbReference type="EMBL" id="VEPZ02001530">
    <property type="protein sequence ID" value="KAE8669365.1"/>
    <property type="molecule type" value="Genomic_DNA"/>
</dbReference>
<keyword evidence="1" id="KW-0433">Leucine-rich repeat</keyword>
<dbReference type="InterPro" id="IPR044974">
    <property type="entry name" value="Disease_R_plants"/>
</dbReference>
<protein>
    <recommendedName>
        <fullName evidence="4">TIR domain-containing protein</fullName>
    </recommendedName>
</protein>
<dbReference type="InterPro" id="IPR035897">
    <property type="entry name" value="Toll_tir_struct_dom_sf"/>
</dbReference>
<dbReference type="AlphaFoldDB" id="A0A6A2XR34"/>
<dbReference type="PANTHER" id="PTHR11017:SF479">
    <property type="entry name" value="DISEASE RESISTANCE PROTEIN (TIR-NBS-LRR CLASS) FAMILY"/>
    <property type="match status" value="1"/>
</dbReference>
<proteinExistence type="predicted"/>
<dbReference type="PROSITE" id="PS50104">
    <property type="entry name" value="TIR"/>
    <property type="match status" value="1"/>
</dbReference>
<evidence type="ECO:0000256" key="2">
    <source>
        <dbReference type="ARBA" id="ARBA00022737"/>
    </source>
</evidence>
<feature type="domain" description="TIR" evidence="4">
    <location>
        <begin position="8"/>
        <end position="146"/>
    </location>
</feature>
<dbReference type="Gene3D" id="3.40.50.300">
    <property type="entry name" value="P-loop containing nucleotide triphosphate hydrolases"/>
    <property type="match status" value="1"/>
</dbReference>
<accession>A0A6A2XR34</accession>
<name>A0A6A2XR34_HIBSY</name>
<dbReference type="Proteomes" id="UP000436088">
    <property type="component" value="Unassembled WGS sequence"/>
</dbReference>
<keyword evidence="2" id="KW-0677">Repeat</keyword>
<evidence type="ECO:0000259" key="4">
    <source>
        <dbReference type="PROSITE" id="PS50104"/>
    </source>
</evidence>
<dbReference type="InterPro" id="IPR058192">
    <property type="entry name" value="WHD_ROQ1-like"/>
</dbReference>
<dbReference type="PANTHER" id="PTHR11017">
    <property type="entry name" value="LEUCINE-RICH REPEAT-CONTAINING PROTEIN"/>
    <property type="match status" value="1"/>
</dbReference>
<evidence type="ECO:0000313" key="5">
    <source>
        <dbReference type="EMBL" id="KAE8669365.1"/>
    </source>
</evidence>
<dbReference type="SUPFAM" id="SSF52200">
    <property type="entry name" value="Toll/Interleukin receptor TIR domain"/>
    <property type="match status" value="1"/>
</dbReference>
<dbReference type="SUPFAM" id="SSF52540">
    <property type="entry name" value="P-loop containing nucleoside triphosphate hydrolases"/>
    <property type="match status" value="1"/>
</dbReference>
<comment type="caution">
    <text evidence="5">The sequence shown here is derived from an EMBL/GenBank/DDBJ whole genome shotgun (WGS) entry which is preliminary data.</text>
</comment>
<dbReference type="Gene3D" id="3.40.50.10140">
    <property type="entry name" value="Toll/interleukin-1 receptor homology (TIR) domain"/>
    <property type="match status" value="2"/>
</dbReference>
<keyword evidence="6" id="KW-1185">Reference proteome</keyword>
<sequence length="763" mass="87337">MASSSCHLKYQVFLSFRGEDTRLNFTSHLLKALKDTGMNIFFDEDKLEKGEQLSQALFQAIAASNLSIVVLPLDEVNRWRDAFVEIGKLKGWHIQGGKLDRSEAEYIKDVVEYVIKELNSKSKSVNKELVGIDDQKKMILRLIEEEDSRIIGLWGMGGIGKTTLAEAVYNEISPTFQCRCFLQDSRKEWESEVDKLKEYAKPKISQILMISFEELDEQEKNIFLDIACLLKWESKKEVEEILSCLYEGAMCGISDLLDKCLIEVDSKGVICMHDMLEEMGKDIVRRESKDPGERSRLWSLKDMIQVLKYNKVSSLGLLSLKSLSSNFNSKNLVVLKLTESFIEQLWKEDHQDLVNLRSIDLSGCKSLVEIPNLSGAINLQSLCCNGCESLVELPSLNQLVSLESLDLSYCKSLVEIPNLSGAINLKSLKCNYCISLVELPCLNHLASLTELGLEECHNLKKFPELQNNFSELDLRYTEIEQVSDSIQHLVGLRKLKLPRYLRCLNANYCTSLEKVSFTDHNSNSFFSLHDGDDTPRDEKVSMSFLICFNLNQDSIKNIERNAVLQIQSLAQRWARMQGRGSFGNQFFCCFPGNEVPANEFEHRSVNSPINLTRAPNGRSGSRFLAFALCFLADLWFADGGVGFFCKCQLTAASGEKLMRESRVSWRWDRGYRYKDYVDLVSRWNRINRYKGHVFIVFNKDMFIRDNDYEEASFEIYKNGQLGRQYKGVEWGVHVFYVDAESNSISDAMSCDAKRRLNNGWYGW</sequence>
<evidence type="ECO:0000256" key="1">
    <source>
        <dbReference type="ARBA" id="ARBA00022614"/>
    </source>
</evidence>
<dbReference type="InterPro" id="IPR027417">
    <property type="entry name" value="P-loop_NTPase"/>
</dbReference>
<dbReference type="PRINTS" id="PR00364">
    <property type="entry name" value="DISEASERSIST"/>
</dbReference>
<dbReference type="InterPro" id="IPR036390">
    <property type="entry name" value="WH_DNA-bd_sf"/>
</dbReference>
<evidence type="ECO:0000256" key="3">
    <source>
        <dbReference type="ARBA" id="ARBA00022821"/>
    </source>
</evidence>
<reference evidence="5" key="1">
    <citation type="submission" date="2019-09" db="EMBL/GenBank/DDBJ databases">
        <title>Draft genome information of white flower Hibiscus syriacus.</title>
        <authorList>
            <person name="Kim Y.-M."/>
        </authorList>
    </citation>
    <scope>NUCLEOTIDE SEQUENCE [LARGE SCALE GENOMIC DNA]</scope>
    <source>
        <strain evidence="5">YM2019G1</strain>
    </source>
</reference>
<dbReference type="Pfam" id="PF01582">
    <property type="entry name" value="TIR"/>
    <property type="match status" value="1"/>
</dbReference>
<dbReference type="GO" id="GO:0007165">
    <property type="term" value="P:signal transduction"/>
    <property type="evidence" value="ECO:0007669"/>
    <property type="project" value="InterPro"/>
</dbReference>
<dbReference type="InterPro" id="IPR002182">
    <property type="entry name" value="NB-ARC"/>
</dbReference>
<dbReference type="InterPro" id="IPR000157">
    <property type="entry name" value="TIR_dom"/>
</dbReference>
<dbReference type="Gene3D" id="3.80.10.10">
    <property type="entry name" value="Ribonuclease Inhibitor"/>
    <property type="match status" value="1"/>
</dbReference>
<dbReference type="SUPFAM" id="SSF46785">
    <property type="entry name" value="Winged helix' DNA-binding domain"/>
    <property type="match status" value="1"/>
</dbReference>
<gene>
    <name evidence="5" type="ORF">F3Y22_tig00112249pilonHSYRG00365</name>
</gene>